<dbReference type="Pfam" id="PF00528">
    <property type="entry name" value="BPD_transp_1"/>
    <property type="match status" value="1"/>
</dbReference>
<evidence type="ECO:0000256" key="2">
    <source>
        <dbReference type="ARBA" id="ARBA00010072"/>
    </source>
</evidence>
<sequence length="223" mass="24289">MGGFTFDWHYLSHIIPGLLDGLRVTVEIALTCIALSLLVGYVGATVIFFDVPVVRRFVEGYVAVIRNTPMLVQLFFFYFGLPEIGIRTDALSSGVIVLSIWSGAYQIENLRGAVQNLPKPLLENIRALGIRPASAYLSIIAPVATRTVLPAMMNTAVSTTKNSALLTAIGVPELTYVAMDNIAFSSRAMENFFALFVGYVTVVLCMSAVSTVIESRLGRGFKR</sequence>
<dbReference type="InterPro" id="IPR010065">
    <property type="entry name" value="AA_ABC_transptr_permease_3TM"/>
</dbReference>
<evidence type="ECO:0000256" key="8">
    <source>
        <dbReference type="ARBA" id="ARBA00023136"/>
    </source>
</evidence>
<comment type="caution">
    <text evidence="11">The sequence shown here is derived from an EMBL/GenBank/DDBJ whole genome shotgun (WGS) entry which is preliminary data.</text>
</comment>
<evidence type="ECO:0000256" key="6">
    <source>
        <dbReference type="ARBA" id="ARBA00022970"/>
    </source>
</evidence>
<evidence type="ECO:0000256" key="5">
    <source>
        <dbReference type="ARBA" id="ARBA00022692"/>
    </source>
</evidence>
<dbReference type="SUPFAM" id="SSF161098">
    <property type="entry name" value="MetI-like"/>
    <property type="match status" value="1"/>
</dbReference>
<evidence type="ECO:0000256" key="4">
    <source>
        <dbReference type="ARBA" id="ARBA00022475"/>
    </source>
</evidence>
<keyword evidence="7 9" id="KW-1133">Transmembrane helix</keyword>
<reference evidence="11" key="1">
    <citation type="submission" date="2023-07" db="EMBL/GenBank/DDBJ databases">
        <title>Sorghum-associated microbial communities from plants grown in Nebraska, USA.</title>
        <authorList>
            <person name="Schachtman D."/>
        </authorList>
    </citation>
    <scope>NUCLEOTIDE SEQUENCE</scope>
    <source>
        <strain evidence="11">DS1061</strain>
    </source>
</reference>
<dbReference type="InterPro" id="IPR043429">
    <property type="entry name" value="ArtM/GltK/GlnP/TcyL/YhdX-like"/>
</dbReference>
<evidence type="ECO:0000256" key="9">
    <source>
        <dbReference type="RuleBase" id="RU363032"/>
    </source>
</evidence>
<accession>A0AB73IMP4</accession>
<evidence type="ECO:0000256" key="1">
    <source>
        <dbReference type="ARBA" id="ARBA00004429"/>
    </source>
</evidence>
<evidence type="ECO:0000259" key="10">
    <source>
        <dbReference type="PROSITE" id="PS50928"/>
    </source>
</evidence>
<evidence type="ECO:0000313" key="11">
    <source>
        <dbReference type="EMBL" id="MDP9651244.1"/>
    </source>
</evidence>
<keyword evidence="4" id="KW-1003">Cell membrane</keyword>
<keyword evidence="3 9" id="KW-0813">Transport</keyword>
<evidence type="ECO:0000256" key="3">
    <source>
        <dbReference type="ARBA" id="ARBA00022448"/>
    </source>
</evidence>
<feature type="transmembrane region" description="Helical" evidence="9">
    <location>
        <begin position="192"/>
        <end position="213"/>
    </location>
</feature>
<keyword evidence="6" id="KW-0029">Amino-acid transport</keyword>
<feature type="domain" description="ABC transmembrane type-1" evidence="10">
    <location>
        <begin position="22"/>
        <end position="210"/>
    </location>
</feature>
<gene>
    <name evidence="11" type="ORF">J2793_006719</name>
</gene>
<dbReference type="CDD" id="cd06261">
    <property type="entry name" value="TM_PBP2"/>
    <property type="match status" value="1"/>
</dbReference>
<dbReference type="InterPro" id="IPR000515">
    <property type="entry name" value="MetI-like"/>
</dbReference>
<dbReference type="Gene3D" id="1.10.3720.10">
    <property type="entry name" value="MetI-like"/>
    <property type="match status" value="1"/>
</dbReference>
<keyword evidence="8 9" id="KW-0472">Membrane</keyword>
<dbReference type="PANTHER" id="PTHR30614:SF0">
    <property type="entry name" value="L-CYSTINE TRANSPORT SYSTEM PERMEASE PROTEIN TCYL"/>
    <property type="match status" value="1"/>
</dbReference>
<dbReference type="PANTHER" id="PTHR30614">
    <property type="entry name" value="MEMBRANE COMPONENT OF AMINO ACID ABC TRANSPORTER"/>
    <property type="match status" value="1"/>
</dbReference>
<organism evidence="11 12">
    <name type="scientific">Paraburkholderia caledonica</name>
    <dbReference type="NCBI Taxonomy" id="134536"/>
    <lineage>
        <taxon>Bacteria</taxon>
        <taxon>Pseudomonadati</taxon>
        <taxon>Pseudomonadota</taxon>
        <taxon>Betaproteobacteria</taxon>
        <taxon>Burkholderiales</taxon>
        <taxon>Burkholderiaceae</taxon>
        <taxon>Paraburkholderia</taxon>
    </lineage>
</organism>
<proteinExistence type="inferred from homology"/>
<dbReference type="EMBL" id="JAURTK010000017">
    <property type="protein sequence ID" value="MDP9651244.1"/>
    <property type="molecule type" value="Genomic_DNA"/>
</dbReference>
<dbReference type="GO" id="GO:0043190">
    <property type="term" value="C:ATP-binding cassette (ABC) transporter complex"/>
    <property type="evidence" value="ECO:0007669"/>
    <property type="project" value="InterPro"/>
</dbReference>
<dbReference type="GO" id="GO:0006865">
    <property type="term" value="P:amino acid transport"/>
    <property type="evidence" value="ECO:0007669"/>
    <property type="project" value="UniProtKB-KW"/>
</dbReference>
<dbReference type="PROSITE" id="PS50928">
    <property type="entry name" value="ABC_TM1"/>
    <property type="match status" value="1"/>
</dbReference>
<comment type="subcellular location">
    <subcellularLocation>
        <location evidence="1">Cell inner membrane</location>
        <topology evidence="1">Multi-pass membrane protein</topology>
    </subcellularLocation>
    <subcellularLocation>
        <location evidence="9">Cell membrane</location>
        <topology evidence="9">Multi-pass membrane protein</topology>
    </subcellularLocation>
</comment>
<evidence type="ECO:0000256" key="7">
    <source>
        <dbReference type="ARBA" id="ARBA00022989"/>
    </source>
</evidence>
<dbReference type="InterPro" id="IPR035906">
    <property type="entry name" value="MetI-like_sf"/>
</dbReference>
<dbReference type="GO" id="GO:0022857">
    <property type="term" value="F:transmembrane transporter activity"/>
    <property type="evidence" value="ECO:0007669"/>
    <property type="project" value="InterPro"/>
</dbReference>
<keyword evidence="5 9" id="KW-0812">Transmembrane</keyword>
<dbReference type="RefSeq" id="WP_392395899.1">
    <property type="nucleotide sequence ID" value="NZ_JAURTK010000017.1"/>
</dbReference>
<dbReference type="Proteomes" id="UP001229486">
    <property type="component" value="Unassembled WGS sequence"/>
</dbReference>
<protein>
    <submittedName>
        <fullName evidence="11">Polar amino acid transport system permease protein</fullName>
    </submittedName>
</protein>
<comment type="similarity">
    <text evidence="2">Belongs to the binding-protein-dependent transport system permease family. HisMQ subfamily.</text>
</comment>
<dbReference type="AlphaFoldDB" id="A0AB73IMP4"/>
<feature type="transmembrane region" description="Helical" evidence="9">
    <location>
        <begin position="28"/>
        <end position="49"/>
    </location>
</feature>
<evidence type="ECO:0000313" key="12">
    <source>
        <dbReference type="Proteomes" id="UP001229486"/>
    </source>
</evidence>
<dbReference type="NCBIfam" id="TIGR01726">
    <property type="entry name" value="HEQRo_perm_3TM"/>
    <property type="match status" value="1"/>
</dbReference>
<name>A0AB73IMP4_9BURK</name>